<protein>
    <submittedName>
        <fullName evidence="2">Copper-binding protein</fullName>
    </submittedName>
</protein>
<dbReference type="AlphaFoldDB" id="A0A2W5QW71"/>
<evidence type="ECO:0000256" key="1">
    <source>
        <dbReference type="SAM" id="SignalP"/>
    </source>
</evidence>
<dbReference type="Proteomes" id="UP000248887">
    <property type="component" value="Unassembled WGS sequence"/>
</dbReference>
<dbReference type="SUPFAM" id="SSF49503">
    <property type="entry name" value="Cupredoxins"/>
    <property type="match status" value="1"/>
</dbReference>
<evidence type="ECO:0000313" key="3">
    <source>
        <dbReference type="Proteomes" id="UP000248887"/>
    </source>
</evidence>
<evidence type="ECO:0000313" key="2">
    <source>
        <dbReference type="EMBL" id="PZQ80449.1"/>
    </source>
</evidence>
<accession>A0A2W5QW71</accession>
<reference evidence="2 3" key="1">
    <citation type="submission" date="2017-08" db="EMBL/GenBank/DDBJ databases">
        <title>Infants hospitalized years apart are colonized by the same room-sourced microbial strains.</title>
        <authorList>
            <person name="Brooks B."/>
            <person name="Olm M.R."/>
            <person name="Firek B.A."/>
            <person name="Baker R."/>
            <person name="Thomas B.C."/>
            <person name="Morowitz M.J."/>
            <person name="Banfield J.F."/>
        </authorList>
    </citation>
    <scope>NUCLEOTIDE SEQUENCE [LARGE SCALE GENOMIC DNA]</scope>
    <source>
        <strain evidence="2">S2_005_001_R2_27</strain>
    </source>
</reference>
<comment type="caution">
    <text evidence="2">The sequence shown here is derived from an EMBL/GenBank/DDBJ whole genome shotgun (WGS) entry which is preliminary data.</text>
</comment>
<keyword evidence="1" id="KW-0732">Signal</keyword>
<dbReference type="InterPro" id="IPR008972">
    <property type="entry name" value="Cupredoxin"/>
</dbReference>
<name>A0A2W5QW71_ANCNO</name>
<dbReference type="Gene3D" id="2.60.40.420">
    <property type="entry name" value="Cupredoxins - blue copper proteins"/>
    <property type="match status" value="1"/>
</dbReference>
<organism evidence="2 3">
    <name type="scientific">Ancylobacter novellus</name>
    <name type="common">Thiobacillus novellus</name>
    <dbReference type="NCBI Taxonomy" id="921"/>
    <lineage>
        <taxon>Bacteria</taxon>
        <taxon>Pseudomonadati</taxon>
        <taxon>Pseudomonadota</taxon>
        <taxon>Alphaproteobacteria</taxon>
        <taxon>Hyphomicrobiales</taxon>
        <taxon>Xanthobacteraceae</taxon>
        <taxon>Ancylobacter</taxon>
    </lineage>
</organism>
<feature type="chain" id="PRO_5016055010" evidence="1">
    <location>
        <begin position="27"/>
        <end position="146"/>
    </location>
</feature>
<sequence length="146" mass="15769">MKMHLVAATAAAFVLAGLAHTVPAAAKGDLTVKPIELPGLKLGLGDAGYGVSQKTYELETGKSYQLEISSTGKKECAFQSPGLFTNIFLRKVEAGDAEIKAMALTELEFEEEGEAEIFFVPIKPGTYAWYCKGMEERGMKGEFIVK</sequence>
<dbReference type="EMBL" id="QFQD01000064">
    <property type="protein sequence ID" value="PZQ80449.1"/>
    <property type="molecule type" value="Genomic_DNA"/>
</dbReference>
<feature type="signal peptide" evidence="1">
    <location>
        <begin position="1"/>
        <end position="26"/>
    </location>
</feature>
<gene>
    <name evidence="2" type="ORF">DI549_17065</name>
</gene>
<proteinExistence type="predicted"/>